<protein>
    <submittedName>
        <fullName evidence="2">Uncharacterized protein</fullName>
    </submittedName>
</protein>
<reference evidence="3" key="2">
    <citation type="submission" date="2015-01" db="EMBL/GenBank/DDBJ databases">
        <title>Evolutionary Origins and Diversification of the Mycorrhizal Mutualists.</title>
        <authorList>
            <consortium name="DOE Joint Genome Institute"/>
            <consortium name="Mycorrhizal Genomics Consortium"/>
            <person name="Kohler A."/>
            <person name="Kuo A."/>
            <person name="Nagy L.G."/>
            <person name="Floudas D."/>
            <person name="Copeland A."/>
            <person name="Barry K.W."/>
            <person name="Cichocki N."/>
            <person name="Veneault-Fourrey C."/>
            <person name="LaButti K."/>
            <person name="Lindquist E.A."/>
            <person name="Lipzen A."/>
            <person name="Lundell T."/>
            <person name="Morin E."/>
            <person name="Murat C."/>
            <person name="Riley R."/>
            <person name="Ohm R."/>
            <person name="Sun H."/>
            <person name="Tunlid A."/>
            <person name="Henrissat B."/>
            <person name="Grigoriev I.V."/>
            <person name="Hibbett D.S."/>
            <person name="Martin F."/>
        </authorList>
    </citation>
    <scope>NUCLEOTIDE SEQUENCE [LARGE SCALE GENOMIC DNA]</scope>
    <source>
        <strain evidence="3">ATCC 200175</strain>
    </source>
</reference>
<evidence type="ECO:0000256" key="1">
    <source>
        <dbReference type="SAM" id="MobiDB-lite"/>
    </source>
</evidence>
<reference evidence="2 3" key="1">
    <citation type="submission" date="2014-06" db="EMBL/GenBank/DDBJ databases">
        <authorList>
            <consortium name="DOE Joint Genome Institute"/>
            <person name="Kuo A."/>
            <person name="Kohler A."/>
            <person name="Nagy L.G."/>
            <person name="Floudas D."/>
            <person name="Copeland A."/>
            <person name="Barry K.W."/>
            <person name="Cichocki N."/>
            <person name="Veneault-Fourrey C."/>
            <person name="LaButti K."/>
            <person name="Lindquist E.A."/>
            <person name="Lipzen A."/>
            <person name="Lundell T."/>
            <person name="Morin E."/>
            <person name="Murat C."/>
            <person name="Sun H."/>
            <person name="Tunlid A."/>
            <person name="Henrissat B."/>
            <person name="Grigoriev I.V."/>
            <person name="Hibbett D.S."/>
            <person name="Martin F."/>
            <person name="Nordberg H.P."/>
            <person name="Cantor M.N."/>
            <person name="Hua S.X."/>
        </authorList>
    </citation>
    <scope>NUCLEOTIDE SEQUENCE [LARGE SCALE GENOMIC DNA]</scope>
    <source>
        <strain evidence="2 3">ATCC 200175</strain>
    </source>
</reference>
<accession>A0A0C9SU13</accession>
<name>A0A0C9SU13_PAXIN</name>
<keyword evidence="3" id="KW-1185">Reference proteome</keyword>
<proteinExistence type="predicted"/>
<sequence>MNLPERVDDSSLLQHEPLLSHCVMLRDASRSESKQVLLSFVNAMQGDTQATAAAVRWACLVFKQDSLEDTDGGKELFKAFFTYQCRLQDTKHGGPSEYEARVFSNGLHALKLKIPGAQAPLSNSQKSGRGRGRGKGQRGRRSGASTGTGTVSGAISQRLEPAVEDICDTGTNVPIPAMDLSSENKNQSMTDVVAGELGIALHTLPLEPPVVPPEAAAQGRHSQSKKSKKRKATSQKPPVITSPDASEDDAQPPEHCLAALDPPASSISHPPKLQSTLASSRPGGSIPCNVRDEYVSKLTPIRPKSKGTKRAANAYDQTSKPITS</sequence>
<evidence type="ECO:0000313" key="3">
    <source>
        <dbReference type="Proteomes" id="UP000053647"/>
    </source>
</evidence>
<feature type="compositionally biased region" description="Low complexity" evidence="1">
    <location>
        <begin position="142"/>
        <end position="153"/>
    </location>
</feature>
<feature type="compositionally biased region" description="Polar residues" evidence="1">
    <location>
        <begin position="265"/>
        <end position="279"/>
    </location>
</feature>
<dbReference type="AlphaFoldDB" id="A0A0C9SU13"/>
<dbReference type="EMBL" id="KN820693">
    <property type="protein sequence ID" value="KIJ05825.1"/>
    <property type="molecule type" value="Genomic_DNA"/>
</dbReference>
<feature type="region of interest" description="Disordered" evidence="1">
    <location>
        <begin position="118"/>
        <end position="161"/>
    </location>
</feature>
<organism evidence="2 3">
    <name type="scientific">Paxillus involutus ATCC 200175</name>
    <dbReference type="NCBI Taxonomy" id="664439"/>
    <lineage>
        <taxon>Eukaryota</taxon>
        <taxon>Fungi</taxon>
        <taxon>Dikarya</taxon>
        <taxon>Basidiomycota</taxon>
        <taxon>Agaricomycotina</taxon>
        <taxon>Agaricomycetes</taxon>
        <taxon>Agaricomycetidae</taxon>
        <taxon>Boletales</taxon>
        <taxon>Paxilineae</taxon>
        <taxon>Paxillaceae</taxon>
        <taxon>Paxillus</taxon>
    </lineage>
</organism>
<gene>
    <name evidence="2" type="ORF">PAXINDRAFT_103619</name>
</gene>
<feature type="compositionally biased region" description="Basic residues" evidence="1">
    <location>
        <begin position="222"/>
        <end position="233"/>
    </location>
</feature>
<feature type="compositionally biased region" description="Basic residues" evidence="1">
    <location>
        <begin position="128"/>
        <end position="141"/>
    </location>
</feature>
<dbReference type="Proteomes" id="UP000053647">
    <property type="component" value="Unassembled WGS sequence"/>
</dbReference>
<dbReference type="HOGENOM" id="CLU_858172_0_0_1"/>
<feature type="non-terminal residue" evidence="2">
    <location>
        <position position="324"/>
    </location>
</feature>
<feature type="region of interest" description="Disordered" evidence="1">
    <location>
        <begin position="210"/>
        <end position="324"/>
    </location>
</feature>
<evidence type="ECO:0000313" key="2">
    <source>
        <dbReference type="EMBL" id="KIJ05825.1"/>
    </source>
</evidence>
<feature type="compositionally biased region" description="Polar residues" evidence="1">
    <location>
        <begin position="315"/>
        <end position="324"/>
    </location>
</feature>